<evidence type="ECO:0000256" key="1">
    <source>
        <dbReference type="SAM" id="Phobius"/>
    </source>
</evidence>
<name>A0A4Y3TW99_9PROT</name>
<dbReference type="EMBL" id="BJMV01000003">
    <property type="protein sequence ID" value="GEB85025.1"/>
    <property type="molecule type" value="Genomic_DNA"/>
</dbReference>
<keyword evidence="1" id="KW-1133">Transmembrane helix</keyword>
<reference evidence="2 3" key="1">
    <citation type="submission" date="2019-06" db="EMBL/GenBank/DDBJ databases">
        <title>Whole genome shotgun sequence of Acetobacter peroxydans NBRC 13755.</title>
        <authorList>
            <person name="Hosoyama A."/>
            <person name="Uohara A."/>
            <person name="Ohji S."/>
            <person name="Ichikawa N."/>
        </authorList>
    </citation>
    <scope>NUCLEOTIDE SEQUENCE [LARGE SCALE GENOMIC DNA]</scope>
    <source>
        <strain evidence="2 3">NBRC 13755</strain>
    </source>
</reference>
<accession>A0A4Y3TW99</accession>
<evidence type="ECO:0000313" key="2">
    <source>
        <dbReference type="EMBL" id="GEB85025.1"/>
    </source>
</evidence>
<keyword evidence="1" id="KW-0472">Membrane</keyword>
<evidence type="ECO:0000313" key="3">
    <source>
        <dbReference type="Proteomes" id="UP000317730"/>
    </source>
</evidence>
<sequence length="102" mass="11374">MLLRSSLAESVPSMPRSRWQWRIRVGCLVCLMLVYGLLMWRMTHTPRSHNERAAASAAMLRIPVKLLAPERIVPAPVAPPIVLEAPPPAVFAPPVLNRGHHD</sequence>
<gene>
    <name evidence="2" type="ORF">APE01nite_08220</name>
</gene>
<proteinExistence type="predicted"/>
<dbReference type="AlphaFoldDB" id="A0A4Y3TW99"/>
<dbReference type="OrthoDB" id="7226158at2"/>
<organism evidence="2 3">
    <name type="scientific">Acetobacter peroxydans</name>
    <dbReference type="NCBI Taxonomy" id="104098"/>
    <lineage>
        <taxon>Bacteria</taxon>
        <taxon>Pseudomonadati</taxon>
        <taxon>Pseudomonadota</taxon>
        <taxon>Alphaproteobacteria</taxon>
        <taxon>Acetobacterales</taxon>
        <taxon>Acetobacteraceae</taxon>
        <taxon>Acetobacter</taxon>
    </lineage>
</organism>
<feature type="transmembrane region" description="Helical" evidence="1">
    <location>
        <begin position="21"/>
        <end position="40"/>
    </location>
</feature>
<comment type="caution">
    <text evidence="2">The sequence shown here is derived from an EMBL/GenBank/DDBJ whole genome shotgun (WGS) entry which is preliminary data.</text>
</comment>
<protein>
    <submittedName>
        <fullName evidence="2">Uncharacterized protein</fullName>
    </submittedName>
</protein>
<dbReference type="RefSeq" id="WP_141374961.1">
    <property type="nucleotide sequence ID" value="NZ_BAPL01000016.1"/>
</dbReference>
<dbReference type="Proteomes" id="UP000317730">
    <property type="component" value="Unassembled WGS sequence"/>
</dbReference>
<keyword evidence="1" id="KW-0812">Transmembrane</keyword>
<keyword evidence="3" id="KW-1185">Reference proteome</keyword>